<keyword evidence="1" id="KW-0472">Membrane</keyword>
<name>A0A9W6V6R1_9PSEU</name>
<keyword evidence="1" id="KW-1133">Transmembrane helix</keyword>
<sequence length="132" mass="13439">MNEAKQEPSTGELVGKLSEQVSRLLRDELALAKAELKDKGKQAGIGAALGGTAGVLVWFAVATFVAAAVAGLATALPVWAAALIVAGVLLLVAGVLAAVAANRVKHATPPIPEQAIKSTRQDVATVKESAHR</sequence>
<feature type="transmembrane region" description="Helical" evidence="1">
    <location>
        <begin position="78"/>
        <end position="101"/>
    </location>
</feature>
<feature type="transmembrane region" description="Helical" evidence="1">
    <location>
        <begin position="43"/>
        <end position="72"/>
    </location>
</feature>
<dbReference type="RefSeq" id="WP_285606452.1">
    <property type="nucleotide sequence ID" value="NZ_BSSD01000001.1"/>
</dbReference>
<organism evidence="2 3">
    <name type="scientific">Actinokineospora globicatena</name>
    <dbReference type="NCBI Taxonomy" id="103729"/>
    <lineage>
        <taxon>Bacteria</taxon>
        <taxon>Bacillati</taxon>
        <taxon>Actinomycetota</taxon>
        <taxon>Actinomycetes</taxon>
        <taxon>Pseudonocardiales</taxon>
        <taxon>Pseudonocardiaceae</taxon>
        <taxon>Actinokineospora</taxon>
    </lineage>
</organism>
<comment type="caution">
    <text evidence="2">The sequence shown here is derived from an EMBL/GenBank/DDBJ whole genome shotgun (WGS) entry which is preliminary data.</text>
</comment>
<accession>A0A9W6V6R1</accession>
<dbReference type="Pfam" id="PF07332">
    <property type="entry name" value="Phage_holin_3_6"/>
    <property type="match status" value="1"/>
</dbReference>
<keyword evidence="1" id="KW-0812">Transmembrane</keyword>
<dbReference type="AlphaFoldDB" id="A0A9W6V6R1"/>
<dbReference type="Proteomes" id="UP001165042">
    <property type="component" value="Unassembled WGS sequence"/>
</dbReference>
<evidence type="ECO:0000313" key="2">
    <source>
        <dbReference type="EMBL" id="GLW89224.1"/>
    </source>
</evidence>
<dbReference type="EMBL" id="BSSD01000001">
    <property type="protein sequence ID" value="GLW89224.1"/>
    <property type="molecule type" value="Genomic_DNA"/>
</dbReference>
<proteinExistence type="predicted"/>
<keyword evidence="3" id="KW-1185">Reference proteome</keyword>
<evidence type="ECO:0000256" key="1">
    <source>
        <dbReference type="SAM" id="Phobius"/>
    </source>
</evidence>
<gene>
    <name evidence="2" type="ORF">Aglo03_00400</name>
</gene>
<protein>
    <submittedName>
        <fullName evidence="2">Membrane protein</fullName>
    </submittedName>
</protein>
<reference evidence="2" key="1">
    <citation type="submission" date="2023-02" db="EMBL/GenBank/DDBJ databases">
        <title>Actinokineospora globicatena NBRC 15670.</title>
        <authorList>
            <person name="Ichikawa N."/>
            <person name="Sato H."/>
            <person name="Tonouchi N."/>
        </authorList>
    </citation>
    <scope>NUCLEOTIDE SEQUENCE</scope>
    <source>
        <strain evidence="2">NBRC 15670</strain>
    </source>
</reference>
<dbReference type="InterPro" id="IPR009937">
    <property type="entry name" value="Phage_holin_3_6"/>
</dbReference>
<evidence type="ECO:0000313" key="3">
    <source>
        <dbReference type="Proteomes" id="UP001165042"/>
    </source>
</evidence>